<keyword evidence="1" id="KW-0472">Membrane</keyword>
<reference evidence="2 3" key="1">
    <citation type="submission" date="2022-08" db="EMBL/GenBank/DDBJ databases">
        <title>Tractidigestivibacter montrealensis type strain KD21.</title>
        <authorList>
            <person name="Diop K."/>
            <person name="Richard C."/>
            <person name="Routy B."/>
        </authorList>
    </citation>
    <scope>NUCLEOTIDE SEQUENCE [LARGE SCALE GENOMIC DNA]</scope>
    <source>
        <strain evidence="2 3">KD21</strain>
    </source>
</reference>
<gene>
    <name evidence="2" type="ORF">NVS32_01025</name>
</gene>
<comment type="caution">
    <text evidence="2">The sequence shown here is derived from an EMBL/GenBank/DDBJ whole genome shotgun (WGS) entry which is preliminary data.</text>
</comment>
<evidence type="ECO:0008006" key="4">
    <source>
        <dbReference type="Google" id="ProtNLM"/>
    </source>
</evidence>
<evidence type="ECO:0000256" key="1">
    <source>
        <dbReference type="SAM" id="Phobius"/>
    </source>
</evidence>
<protein>
    <recommendedName>
        <fullName evidence="4">Holin</fullName>
    </recommendedName>
</protein>
<keyword evidence="3" id="KW-1185">Reference proteome</keyword>
<keyword evidence="1" id="KW-0812">Transmembrane</keyword>
<dbReference type="Proteomes" id="UP001204320">
    <property type="component" value="Unassembled WGS sequence"/>
</dbReference>
<dbReference type="InterPro" id="IPR023076">
    <property type="entry name" value="HMG_CoA_Rdtase_CS"/>
</dbReference>
<keyword evidence="1" id="KW-1133">Transmembrane helix</keyword>
<organism evidence="2 3">
    <name type="scientific">Tractidigestivibacter montrealensis</name>
    <dbReference type="NCBI Taxonomy" id="2972466"/>
    <lineage>
        <taxon>Bacteria</taxon>
        <taxon>Bacillati</taxon>
        <taxon>Actinomycetota</taxon>
        <taxon>Coriobacteriia</taxon>
        <taxon>Coriobacteriales</taxon>
        <taxon>Atopobiaceae</taxon>
        <taxon>Tractidigestivibacter</taxon>
    </lineage>
</organism>
<feature type="transmembrane region" description="Helical" evidence="1">
    <location>
        <begin position="41"/>
        <end position="60"/>
    </location>
</feature>
<dbReference type="EMBL" id="JANSKA010000001">
    <property type="protein sequence ID" value="MCR9035543.1"/>
    <property type="molecule type" value="Genomic_DNA"/>
</dbReference>
<accession>A0ABT1Z5Q7</accession>
<dbReference type="PROSITE" id="PS00318">
    <property type="entry name" value="HMG_COA_REDUCTASE_2"/>
    <property type="match status" value="1"/>
</dbReference>
<name>A0ABT1Z5Q7_9ACTN</name>
<sequence>MARTEQPTAPTLAATVRGPVRRAHKAALGYVGGGTLNTLNAGIFDLLAMGVAAAVTYATWRDGNAQSRR</sequence>
<evidence type="ECO:0000313" key="3">
    <source>
        <dbReference type="Proteomes" id="UP001204320"/>
    </source>
</evidence>
<evidence type="ECO:0000313" key="2">
    <source>
        <dbReference type="EMBL" id="MCR9035543.1"/>
    </source>
</evidence>
<dbReference type="RefSeq" id="WP_118088748.1">
    <property type="nucleotide sequence ID" value="NZ_JANSKA010000001.1"/>
</dbReference>
<proteinExistence type="predicted"/>